<dbReference type="CDD" id="cd13961">
    <property type="entry name" value="PT_UbiA_DGGGPS"/>
    <property type="match status" value="1"/>
</dbReference>
<keyword evidence="4 6" id="KW-1133">Transmembrane helix</keyword>
<feature type="transmembrane region" description="Helical" evidence="6">
    <location>
        <begin position="132"/>
        <end position="154"/>
    </location>
</feature>
<dbReference type="InterPro" id="IPR044878">
    <property type="entry name" value="UbiA_sf"/>
</dbReference>
<evidence type="ECO:0000256" key="6">
    <source>
        <dbReference type="SAM" id="Phobius"/>
    </source>
</evidence>
<comment type="subcellular location">
    <subcellularLocation>
        <location evidence="1">Membrane</location>
        <topology evidence="1">Multi-pass membrane protein</topology>
    </subcellularLocation>
</comment>
<feature type="transmembrane region" description="Helical" evidence="6">
    <location>
        <begin position="87"/>
        <end position="120"/>
    </location>
</feature>
<dbReference type="KEGG" id="cph:Cpha266_1693"/>
<dbReference type="PANTHER" id="PTHR42723">
    <property type="entry name" value="CHLOROPHYLL SYNTHASE"/>
    <property type="match status" value="1"/>
</dbReference>
<evidence type="ECO:0000256" key="4">
    <source>
        <dbReference type="ARBA" id="ARBA00022989"/>
    </source>
</evidence>
<evidence type="ECO:0000256" key="3">
    <source>
        <dbReference type="ARBA" id="ARBA00022692"/>
    </source>
</evidence>
<dbReference type="RefSeq" id="WP_011745521.1">
    <property type="nucleotide sequence ID" value="NC_008639.1"/>
</dbReference>
<dbReference type="Pfam" id="PF01040">
    <property type="entry name" value="UbiA"/>
    <property type="match status" value="1"/>
</dbReference>
<dbReference type="Proteomes" id="UP000008701">
    <property type="component" value="Chromosome"/>
</dbReference>
<dbReference type="PANTHER" id="PTHR42723:SF1">
    <property type="entry name" value="CHLOROPHYLL SYNTHASE, CHLOROPLASTIC"/>
    <property type="match status" value="1"/>
</dbReference>
<evidence type="ECO:0000256" key="1">
    <source>
        <dbReference type="ARBA" id="ARBA00004141"/>
    </source>
</evidence>
<dbReference type="Gene3D" id="1.10.357.140">
    <property type="entry name" value="UbiA prenyltransferase"/>
    <property type="match status" value="1"/>
</dbReference>
<dbReference type="InterPro" id="IPR000537">
    <property type="entry name" value="UbiA_prenyltransferase"/>
</dbReference>
<dbReference type="Gene3D" id="1.20.120.1780">
    <property type="entry name" value="UbiA prenyltransferase"/>
    <property type="match status" value="1"/>
</dbReference>
<keyword evidence="8" id="KW-1185">Reference proteome</keyword>
<dbReference type="OrthoDB" id="2908954at2"/>
<name>A1BH35_CHLPD</name>
<keyword evidence="3 6" id="KW-0812">Transmembrane</keyword>
<dbReference type="NCBIfam" id="NF009523">
    <property type="entry name" value="PRK12884.1"/>
    <property type="match status" value="1"/>
</dbReference>
<keyword evidence="5 6" id="KW-0472">Membrane</keyword>
<dbReference type="AlphaFoldDB" id="A1BH35"/>
<feature type="transmembrane region" description="Helical" evidence="6">
    <location>
        <begin position="12"/>
        <end position="33"/>
    </location>
</feature>
<evidence type="ECO:0000256" key="2">
    <source>
        <dbReference type="ARBA" id="ARBA00022475"/>
    </source>
</evidence>
<feature type="transmembrane region" description="Helical" evidence="6">
    <location>
        <begin position="264"/>
        <end position="283"/>
    </location>
</feature>
<sequence length="288" mass="31697">MNRTKLTGLLRLFRFELSFAAGVCVLLAELLALGRLPSLRQAAAGFMSFFLISASALILNDCFDVETDRINAPERPLPAGLVTKFEAMMLSFFVALLGCCSALMLGFEAFTICCIVWFAGFLYNWRLKKYGLAGNLFVAVLVGMTFIFGGVAAGNLSEPLVWFMGAMVFGVDLGEEIAADALDVEGDRKTGSRSLAVLYSPQIAMRTSASIFIIVVAGSTIPFLSGWLEWWYLPPVVLFDGLVIRSVSRLLNPRIPDRINDIRRIYLGGTGMILVFMVIRLAMTYGYF</sequence>
<gene>
    <name evidence="7" type="ordered locus">Cpha266_1693</name>
</gene>
<reference evidence="7 8" key="1">
    <citation type="submission" date="2006-12" db="EMBL/GenBank/DDBJ databases">
        <title>Complete sequence of Chlorobium phaeobacteroides DSM 266.</title>
        <authorList>
            <consortium name="US DOE Joint Genome Institute"/>
            <person name="Copeland A."/>
            <person name="Lucas S."/>
            <person name="Lapidus A."/>
            <person name="Barry K."/>
            <person name="Detter J.C."/>
            <person name="Glavina del Rio T."/>
            <person name="Hammon N."/>
            <person name="Israni S."/>
            <person name="Pitluck S."/>
            <person name="Goltsman E."/>
            <person name="Schmutz J."/>
            <person name="Larimer F."/>
            <person name="Land M."/>
            <person name="Hauser L."/>
            <person name="Mikhailova N."/>
            <person name="Li T."/>
            <person name="Overmann J."/>
            <person name="Bryant D.A."/>
            <person name="Richardson P."/>
        </authorList>
    </citation>
    <scope>NUCLEOTIDE SEQUENCE [LARGE SCALE GENOMIC DNA]</scope>
    <source>
        <strain evidence="7 8">DSM 266</strain>
    </source>
</reference>
<protein>
    <submittedName>
        <fullName evidence="7">UbiA prenyltransferase</fullName>
    </submittedName>
</protein>
<evidence type="ECO:0000313" key="8">
    <source>
        <dbReference type="Proteomes" id="UP000008701"/>
    </source>
</evidence>
<dbReference type="GO" id="GO:0016020">
    <property type="term" value="C:membrane"/>
    <property type="evidence" value="ECO:0007669"/>
    <property type="project" value="UniProtKB-SubCell"/>
</dbReference>
<dbReference type="eggNOG" id="COG0382">
    <property type="taxonomic scope" value="Bacteria"/>
</dbReference>
<feature type="transmembrane region" description="Helical" evidence="6">
    <location>
        <begin position="203"/>
        <end position="224"/>
    </location>
</feature>
<evidence type="ECO:0000256" key="5">
    <source>
        <dbReference type="ARBA" id="ARBA00023136"/>
    </source>
</evidence>
<keyword evidence="2" id="KW-1003">Cell membrane</keyword>
<dbReference type="InterPro" id="IPR050475">
    <property type="entry name" value="Prenyltransferase_related"/>
</dbReference>
<feature type="transmembrane region" description="Helical" evidence="6">
    <location>
        <begin position="42"/>
        <end position="59"/>
    </location>
</feature>
<organism evidence="7 8">
    <name type="scientific">Chlorobium phaeobacteroides (strain DSM 266 / SMG 266 / 2430)</name>
    <dbReference type="NCBI Taxonomy" id="290317"/>
    <lineage>
        <taxon>Bacteria</taxon>
        <taxon>Pseudomonadati</taxon>
        <taxon>Chlorobiota</taxon>
        <taxon>Chlorobiia</taxon>
        <taxon>Chlorobiales</taxon>
        <taxon>Chlorobiaceae</taxon>
        <taxon>Chlorobium/Pelodictyon group</taxon>
        <taxon>Chlorobium</taxon>
    </lineage>
</organism>
<accession>A1BH35</accession>
<dbReference type="GO" id="GO:0016765">
    <property type="term" value="F:transferase activity, transferring alkyl or aryl (other than methyl) groups"/>
    <property type="evidence" value="ECO:0007669"/>
    <property type="project" value="InterPro"/>
</dbReference>
<dbReference type="STRING" id="290317.Cpha266_1693"/>
<dbReference type="EMBL" id="CP000492">
    <property type="protein sequence ID" value="ABL65712.1"/>
    <property type="molecule type" value="Genomic_DNA"/>
</dbReference>
<evidence type="ECO:0000313" key="7">
    <source>
        <dbReference type="EMBL" id="ABL65712.1"/>
    </source>
</evidence>
<keyword evidence="7" id="KW-0808">Transferase</keyword>
<dbReference type="HOGENOM" id="CLU_073311_1_1_10"/>
<proteinExistence type="predicted"/>